<comment type="caution">
    <text evidence="2">The sequence shown here is derived from an EMBL/GenBank/DDBJ whole genome shotgun (WGS) entry which is preliminary data.</text>
</comment>
<sequence length="164" mass="19076">MAKQDITNREKGGKHEKLPQEGYNRQPMSNREKARMSENDVAINKMIAFFYSGFLNFAEYKCGDYCLNKDPEMLLKEVLAEAESYDAFNRLRSTVDEYRNLVASLLCSKVKKIASDQMEQGKDIPETMKGTHSSPAQEEKELREKYPTKRTQGSILRRFSRRIY</sequence>
<dbReference type="RefSeq" id="WP_154278250.1">
    <property type="nucleotide sequence ID" value="NZ_WKLJ01000030.1"/>
</dbReference>
<feature type="region of interest" description="Disordered" evidence="1">
    <location>
        <begin position="121"/>
        <end position="152"/>
    </location>
</feature>
<reference evidence="2" key="1">
    <citation type="journal article" date="2019" name="Nat. Med.">
        <title>A library of human gut bacterial isolates paired with longitudinal multiomics data enables mechanistic microbiome research.</title>
        <authorList>
            <person name="Poyet M."/>
            <person name="Groussin M."/>
            <person name="Gibbons S.M."/>
            <person name="Avila-Pacheco J."/>
            <person name="Jiang X."/>
            <person name="Kearney S.M."/>
            <person name="Perrotta A.R."/>
            <person name="Berdy B."/>
            <person name="Zhao S."/>
            <person name="Lieberman T.D."/>
            <person name="Swanson P.K."/>
            <person name="Smith M."/>
            <person name="Roesemann S."/>
            <person name="Alexander J.E."/>
            <person name="Rich S.A."/>
            <person name="Livny J."/>
            <person name="Vlamakis H."/>
            <person name="Clish C."/>
            <person name="Bullock K."/>
            <person name="Deik A."/>
            <person name="Scott J."/>
            <person name="Pierce K.A."/>
            <person name="Xavier R.J."/>
            <person name="Alm E.J."/>
        </authorList>
    </citation>
    <scope>NUCLEOTIDE SEQUENCE</scope>
    <source>
        <strain evidence="2">BIOML-A4</strain>
    </source>
</reference>
<dbReference type="EMBL" id="WKLP01000014">
    <property type="protein sequence ID" value="MRY12027.1"/>
    <property type="molecule type" value="Genomic_DNA"/>
</dbReference>
<accession>A0A6G1ZDM1</accession>
<feature type="region of interest" description="Disordered" evidence="1">
    <location>
        <begin position="1"/>
        <end position="35"/>
    </location>
</feature>
<organism evidence="2">
    <name type="scientific">Parabacteroides goldsteinii</name>
    <dbReference type="NCBI Taxonomy" id="328812"/>
    <lineage>
        <taxon>Bacteria</taxon>
        <taxon>Pseudomonadati</taxon>
        <taxon>Bacteroidota</taxon>
        <taxon>Bacteroidia</taxon>
        <taxon>Bacteroidales</taxon>
        <taxon>Tannerellaceae</taxon>
        <taxon>Parabacteroides</taxon>
    </lineage>
</organism>
<feature type="compositionally biased region" description="Basic and acidic residues" evidence="1">
    <location>
        <begin position="1"/>
        <end position="19"/>
    </location>
</feature>
<name>A0A6G1ZDM1_9BACT</name>
<evidence type="ECO:0000313" key="2">
    <source>
        <dbReference type="EMBL" id="MRY12027.1"/>
    </source>
</evidence>
<evidence type="ECO:0000256" key="1">
    <source>
        <dbReference type="SAM" id="MobiDB-lite"/>
    </source>
</evidence>
<gene>
    <name evidence="2" type="ORF">GKE01_11165</name>
</gene>
<protein>
    <submittedName>
        <fullName evidence="2">Uncharacterized protein</fullName>
    </submittedName>
</protein>
<dbReference type="AlphaFoldDB" id="A0A6G1ZDM1"/>
<feature type="compositionally biased region" description="Basic and acidic residues" evidence="1">
    <location>
        <begin position="137"/>
        <end position="147"/>
    </location>
</feature>
<proteinExistence type="predicted"/>